<protein>
    <recommendedName>
        <fullName evidence="10">Olfactory receptor</fullName>
    </recommendedName>
</protein>
<dbReference type="GO" id="GO:0004984">
    <property type="term" value="F:olfactory receptor activity"/>
    <property type="evidence" value="ECO:0007669"/>
    <property type="project" value="InterPro"/>
</dbReference>
<feature type="transmembrane region" description="Helical" evidence="10">
    <location>
        <begin position="133"/>
        <end position="151"/>
    </location>
</feature>
<keyword evidence="9" id="KW-0675">Receptor</keyword>
<keyword evidence="2 10" id="KW-1003">Cell membrane</keyword>
<dbReference type="GO" id="GO:0005886">
    <property type="term" value="C:plasma membrane"/>
    <property type="evidence" value="ECO:0007669"/>
    <property type="project" value="UniProtKB-SubCell"/>
</dbReference>
<evidence type="ECO:0000259" key="11">
    <source>
        <dbReference type="PROSITE" id="PS50262"/>
    </source>
</evidence>
<evidence type="ECO:0000256" key="8">
    <source>
        <dbReference type="ARBA" id="ARBA00023224"/>
    </source>
</evidence>
<dbReference type="GeneTree" id="ENSGT01140000282524"/>
<evidence type="ECO:0000256" key="5">
    <source>
        <dbReference type="ARBA" id="ARBA00022725"/>
    </source>
</evidence>
<dbReference type="CDD" id="cd15225">
    <property type="entry name" value="7tmA_OR10A-like"/>
    <property type="match status" value="1"/>
</dbReference>
<dbReference type="AlphaFoldDB" id="A0A8C5N114"/>
<keyword evidence="3 10" id="KW-0716">Sensory transduction</keyword>
<keyword evidence="13" id="KW-1185">Reference proteome</keyword>
<dbReference type="PROSITE" id="PS50262">
    <property type="entry name" value="G_PROTEIN_RECEP_F1_2"/>
    <property type="match status" value="1"/>
</dbReference>
<evidence type="ECO:0000256" key="4">
    <source>
        <dbReference type="ARBA" id="ARBA00022692"/>
    </source>
</evidence>
<keyword evidence="9" id="KW-0297">G-protein coupled receptor</keyword>
<dbReference type="FunFam" id="1.20.1070.10:FF:000001">
    <property type="entry name" value="Olfactory receptor"/>
    <property type="match status" value="1"/>
</dbReference>
<dbReference type="PROSITE" id="PS00237">
    <property type="entry name" value="G_PROTEIN_RECEP_F1_1"/>
    <property type="match status" value="1"/>
</dbReference>
<dbReference type="PRINTS" id="PR00237">
    <property type="entry name" value="GPCRRHODOPSN"/>
</dbReference>
<sequence length="309" mass="34926">ITTEFILAGLSEVPEYQIYLFLAFLLVYVISVSGNLCLIMAYNLSSNLQNPMYFNLANFSFTEICYISVIVPKMLANFLDERKTISFYGCRAQMFFLLLFGSVECYMLAVMAYDRYNAICHPLLYVTLMSRKVCIQLISITWIVSAANALVENILTFNLPFCGRKRINHFCCDVPPVLELACTDTWANEIVLFVLAGCVIIGSCLLILLSYIKIIVAILTIHSRSGRKKAFSTCASHFTVVSIFYGSAIFMYFRPRSSYSMGQDRLASLMYTIIAPLLNPFIYSIRNNDVKSALVLRTSLPPDRRRTGA</sequence>
<feature type="transmembrane region" description="Helical" evidence="10">
    <location>
        <begin position="92"/>
        <end position="113"/>
    </location>
</feature>
<dbReference type="Gene3D" id="1.20.1070.10">
    <property type="entry name" value="Rhodopsin 7-helix transmembrane proteins"/>
    <property type="match status" value="1"/>
</dbReference>
<evidence type="ECO:0000256" key="2">
    <source>
        <dbReference type="ARBA" id="ARBA00022475"/>
    </source>
</evidence>
<feature type="transmembrane region" description="Helical" evidence="10">
    <location>
        <begin position="231"/>
        <end position="253"/>
    </location>
</feature>
<dbReference type="InterPro" id="IPR017452">
    <property type="entry name" value="GPCR_Rhodpsn_7TM"/>
</dbReference>
<feature type="transmembrane region" description="Helical" evidence="10">
    <location>
        <begin position="53"/>
        <end position="72"/>
    </location>
</feature>
<dbReference type="InterPro" id="IPR000276">
    <property type="entry name" value="GPCR_Rhodpsn"/>
</dbReference>
<reference evidence="12" key="1">
    <citation type="submission" date="2025-08" db="UniProtKB">
        <authorList>
            <consortium name="Ensembl"/>
        </authorList>
    </citation>
    <scope>IDENTIFICATION</scope>
</reference>
<evidence type="ECO:0000256" key="3">
    <source>
        <dbReference type="ARBA" id="ARBA00022606"/>
    </source>
</evidence>
<keyword evidence="4 9" id="KW-0812">Transmembrane</keyword>
<dbReference type="Proteomes" id="UP000694569">
    <property type="component" value="Unplaced"/>
</dbReference>
<comment type="similarity">
    <text evidence="9">Belongs to the G-protein coupled receptor 1 family.</text>
</comment>
<evidence type="ECO:0000256" key="6">
    <source>
        <dbReference type="ARBA" id="ARBA00022989"/>
    </source>
</evidence>
<keyword evidence="7 10" id="KW-0472">Membrane</keyword>
<name>A0A8C5N114_9ANUR</name>
<dbReference type="PRINTS" id="PR00245">
    <property type="entry name" value="OLFACTORYR"/>
</dbReference>
<accession>A0A8C5N114</accession>
<keyword evidence="5 10" id="KW-0552">Olfaction</keyword>
<dbReference type="Ensembl" id="ENSLLET00000021966.1">
    <property type="protein sequence ID" value="ENSLLEP00000021148.1"/>
    <property type="gene ID" value="ENSLLEG00000013352.1"/>
</dbReference>
<proteinExistence type="inferred from homology"/>
<evidence type="ECO:0000313" key="12">
    <source>
        <dbReference type="Ensembl" id="ENSLLEP00000021148.1"/>
    </source>
</evidence>
<dbReference type="GO" id="GO:0004930">
    <property type="term" value="F:G protein-coupled receptor activity"/>
    <property type="evidence" value="ECO:0007669"/>
    <property type="project" value="UniProtKB-KW"/>
</dbReference>
<evidence type="ECO:0000256" key="10">
    <source>
        <dbReference type="RuleBase" id="RU363047"/>
    </source>
</evidence>
<keyword evidence="6 10" id="KW-1133">Transmembrane helix</keyword>
<evidence type="ECO:0000256" key="7">
    <source>
        <dbReference type="ARBA" id="ARBA00023136"/>
    </source>
</evidence>
<dbReference type="OrthoDB" id="9008036at2759"/>
<dbReference type="SUPFAM" id="SSF81321">
    <property type="entry name" value="Family A G protein-coupled receptor-like"/>
    <property type="match status" value="1"/>
</dbReference>
<dbReference type="InterPro" id="IPR000725">
    <property type="entry name" value="Olfact_rcpt"/>
</dbReference>
<keyword evidence="8 9" id="KW-0807">Transducer</keyword>
<reference evidence="12" key="2">
    <citation type="submission" date="2025-09" db="UniProtKB">
        <authorList>
            <consortium name="Ensembl"/>
        </authorList>
    </citation>
    <scope>IDENTIFICATION</scope>
</reference>
<dbReference type="Pfam" id="PF13853">
    <property type="entry name" value="7tm_4"/>
    <property type="match status" value="1"/>
</dbReference>
<dbReference type="PANTHER" id="PTHR26453">
    <property type="entry name" value="OLFACTORY RECEPTOR"/>
    <property type="match status" value="1"/>
</dbReference>
<feature type="domain" description="G-protein coupled receptors family 1 profile" evidence="11">
    <location>
        <begin position="34"/>
        <end position="283"/>
    </location>
</feature>
<feature type="transmembrane region" description="Helical" evidence="10">
    <location>
        <begin position="190"/>
        <end position="219"/>
    </location>
</feature>
<evidence type="ECO:0000256" key="1">
    <source>
        <dbReference type="ARBA" id="ARBA00004651"/>
    </source>
</evidence>
<comment type="subcellular location">
    <subcellularLocation>
        <location evidence="1 10">Cell membrane</location>
        <topology evidence="1 10">Multi-pass membrane protein</topology>
    </subcellularLocation>
</comment>
<evidence type="ECO:0000256" key="9">
    <source>
        <dbReference type="RuleBase" id="RU000688"/>
    </source>
</evidence>
<feature type="transmembrane region" description="Helical" evidence="10">
    <location>
        <begin position="265"/>
        <end position="283"/>
    </location>
</feature>
<feature type="transmembrane region" description="Helical" evidence="10">
    <location>
        <begin position="18"/>
        <end position="41"/>
    </location>
</feature>
<organism evidence="12 13">
    <name type="scientific">Leptobrachium leishanense</name>
    <name type="common">Leishan spiny toad</name>
    <dbReference type="NCBI Taxonomy" id="445787"/>
    <lineage>
        <taxon>Eukaryota</taxon>
        <taxon>Metazoa</taxon>
        <taxon>Chordata</taxon>
        <taxon>Craniata</taxon>
        <taxon>Vertebrata</taxon>
        <taxon>Euteleostomi</taxon>
        <taxon>Amphibia</taxon>
        <taxon>Batrachia</taxon>
        <taxon>Anura</taxon>
        <taxon>Pelobatoidea</taxon>
        <taxon>Megophryidae</taxon>
        <taxon>Leptobrachium</taxon>
    </lineage>
</organism>
<evidence type="ECO:0000313" key="13">
    <source>
        <dbReference type="Proteomes" id="UP000694569"/>
    </source>
</evidence>